<evidence type="ECO:0000313" key="1">
    <source>
        <dbReference type="EMBL" id="NEV68738.1"/>
    </source>
</evidence>
<comment type="caution">
    <text evidence="1">The sequence shown here is derived from an EMBL/GenBank/DDBJ whole genome shotgun (WGS) entry which is preliminary data.</text>
</comment>
<dbReference type="AlphaFoldDB" id="A0A0C1YI56"/>
<protein>
    <submittedName>
        <fullName evidence="1">Uncharacterized protein</fullName>
    </submittedName>
</protein>
<sequence length="66" mass="7037">MNPETIKAAQGLAQKIASELGEAVPNAPDVAWETDPDLTGEALGILTKVLTDIQQQLDEYRGDNDG</sequence>
<proteinExistence type="predicted"/>
<accession>A0A0C1YI56</accession>
<name>A0A0C1YI56_9CYAN</name>
<gene>
    <name evidence="1" type="ORF">QQ91_016640</name>
</gene>
<reference evidence="1" key="3">
    <citation type="submission" date="2020-02" db="EMBL/GenBank/DDBJ databases">
        <authorList>
            <person name="Sarangi A.N."/>
            <person name="Ghosh S."/>
            <person name="Mukherjee M."/>
            <person name="Tripathy S."/>
        </authorList>
    </citation>
    <scope>NUCLEOTIDE SEQUENCE</scope>
    <source>
        <strain evidence="1">BDU141951</strain>
    </source>
</reference>
<organism evidence="1">
    <name type="scientific">Lyngbya confervoides BDU141951</name>
    <dbReference type="NCBI Taxonomy" id="1574623"/>
    <lineage>
        <taxon>Bacteria</taxon>
        <taxon>Bacillati</taxon>
        <taxon>Cyanobacteriota</taxon>
        <taxon>Cyanophyceae</taxon>
        <taxon>Oscillatoriophycideae</taxon>
        <taxon>Oscillatoriales</taxon>
        <taxon>Microcoleaceae</taxon>
        <taxon>Lyngbya</taxon>
    </lineage>
</organism>
<dbReference type="EMBL" id="JTHE02000003">
    <property type="protein sequence ID" value="NEV68738.1"/>
    <property type="molecule type" value="Genomic_DNA"/>
</dbReference>
<reference evidence="1" key="2">
    <citation type="journal article" date="2015" name="Genome Announc.">
        <title>Draft Genome Sequence of Filamentous Marine Cyanobacterium Lyngbya confervoides Strain BDU141951.</title>
        <authorList>
            <person name="Chandrababunaidu M.M."/>
            <person name="Sen D."/>
            <person name="Tripathy S."/>
        </authorList>
    </citation>
    <scope>NUCLEOTIDE SEQUENCE</scope>
    <source>
        <strain evidence="1">BDU141951</strain>
    </source>
</reference>
<reference evidence="1" key="1">
    <citation type="submission" date="2014-11" db="EMBL/GenBank/DDBJ databases">
        <authorList>
            <person name="Malar M.C."/>
            <person name="Sen D."/>
            <person name="Tripathy S."/>
        </authorList>
    </citation>
    <scope>NUCLEOTIDE SEQUENCE</scope>
    <source>
        <strain evidence="1">BDU141951</strain>
    </source>
</reference>